<sequence length="454" mass="48897">MSTSKHIGFDIAFAIISVVFLIVGIFASPLFNVPDEESHFCRAYQVSEGCLISYADPNDPTNGLMGGILPTAVAVPDELARTHTHADVADYATRTIDNSDCSFVSFRNTALYSPASYTPQALGIAIARLLTGNVATLAYAGRFMNWLAAVAIIFLCLRFLPTGKPIAFALALLPMMQQELFSLATDGISFALCLAIVTCALYWREQDRTMGLRHLALIAAIVLALSQFKIVYVPICLVLFLIPIERFGGKGRYTCSVACIGALGIAGCLGWLSISSDILAHEALGAGVDPDAQMAFVKANPFALVASMARTFAVNLPFYLESSTADYLAWMGIRVNPLIVILYLLLLATVAISGTEPLKRPFTLRTRLALTGIALLICALIYASLYLQYTPVGSSMVGGTQGRYFIPLYLLIMLACMSNKNLLPAKLGSPLRWLPPTTLILGLATGFTAIAHVM</sequence>
<feature type="transmembrane region" description="Helical" evidence="1">
    <location>
        <begin position="180"/>
        <end position="203"/>
    </location>
</feature>
<dbReference type="RefSeq" id="WP_066660471.1">
    <property type="nucleotide sequence ID" value="NZ_CP011402.1"/>
</dbReference>
<feature type="transmembrane region" description="Helical" evidence="1">
    <location>
        <begin position="7"/>
        <end position="27"/>
    </location>
</feature>
<proteinExistence type="predicted"/>
<keyword evidence="1" id="KW-0472">Membrane</keyword>
<feature type="transmembrane region" description="Helical" evidence="1">
    <location>
        <begin position="327"/>
        <end position="347"/>
    </location>
</feature>
<dbReference type="KEGG" id="ddt:AAY81_01320"/>
<evidence type="ECO:0000256" key="1">
    <source>
        <dbReference type="SAM" id="Phobius"/>
    </source>
</evidence>
<feature type="transmembrane region" description="Helical" evidence="1">
    <location>
        <begin position="401"/>
        <end position="419"/>
    </location>
</feature>
<feature type="transmembrane region" description="Helical" evidence="1">
    <location>
        <begin position="368"/>
        <end position="389"/>
    </location>
</feature>
<accession>A0A172RWN2</accession>
<feature type="transmembrane region" description="Helical" evidence="1">
    <location>
        <begin position="143"/>
        <end position="160"/>
    </location>
</feature>
<dbReference type="STRING" id="79604.AAY81_01320"/>
<keyword evidence="1" id="KW-0812">Transmembrane</keyword>
<organism evidence="2 3">
    <name type="scientific">Denitrobacterium detoxificans</name>
    <dbReference type="NCBI Taxonomy" id="79604"/>
    <lineage>
        <taxon>Bacteria</taxon>
        <taxon>Bacillati</taxon>
        <taxon>Actinomycetota</taxon>
        <taxon>Coriobacteriia</taxon>
        <taxon>Eggerthellales</taxon>
        <taxon>Eggerthellaceae</taxon>
        <taxon>Denitrobacterium</taxon>
    </lineage>
</organism>
<keyword evidence="3" id="KW-1185">Reference proteome</keyword>
<protein>
    <submittedName>
        <fullName evidence="2">Uncharacterized membrane protein</fullName>
    </submittedName>
</protein>
<dbReference type="InterPro" id="IPR018674">
    <property type="entry name" value="DUF2142_membrane"/>
</dbReference>
<keyword evidence="1" id="KW-1133">Transmembrane helix</keyword>
<dbReference type="AlphaFoldDB" id="A0A172RWN2"/>
<reference evidence="3" key="1">
    <citation type="submission" date="2016-10" db="EMBL/GenBank/DDBJ databases">
        <authorList>
            <person name="Varghese N."/>
        </authorList>
    </citation>
    <scope>NUCLEOTIDE SEQUENCE [LARGE SCALE GENOMIC DNA]</scope>
    <source>
        <strain evidence="3">DSM 21843</strain>
    </source>
</reference>
<gene>
    <name evidence="2" type="ORF">SAMN02910314_01750</name>
</gene>
<feature type="transmembrane region" description="Helical" evidence="1">
    <location>
        <begin position="215"/>
        <end position="241"/>
    </location>
</feature>
<feature type="transmembrane region" description="Helical" evidence="1">
    <location>
        <begin position="253"/>
        <end position="274"/>
    </location>
</feature>
<evidence type="ECO:0000313" key="2">
    <source>
        <dbReference type="EMBL" id="SEO96350.1"/>
    </source>
</evidence>
<name>A0A172RWN2_9ACTN</name>
<feature type="transmembrane region" description="Helical" evidence="1">
    <location>
        <begin position="431"/>
        <end position="453"/>
    </location>
</feature>
<evidence type="ECO:0000313" key="3">
    <source>
        <dbReference type="Proteomes" id="UP000182975"/>
    </source>
</evidence>
<dbReference type="EMBL" id="FOEC01000014">
    <property type="protein sequence ID" value="SEO96350.1"/>
    <property type="molecule type" value="Genomic_DNA"/>
</dbReference>
<dbReference type="Pfam" id="PF09913">
    <property type="entry name" value="DUF2142"/>
    <property type="match status" value="1"/>
</dbReference>
<dbReference type="Proteomes" id="UP000182975">
    <property type="component" value="Unassembled WGS sequence"/>
</dbReference>